<name>A0A2T3JPU8_9GAMM</name>
<sequence>MNTTLKIVAALVAGALVTLPTLVQAKTSNTEDTLRILLVSDDGCRSEGSQELFKALTEQGYDVWLSGPANNQSGKGTAVTFKPGKELTYEKIGEKEYCFNGTPVDSVLFGLTGLMAEQKPDLVISGVNDGPNVGVNQFNSGTVSAAARAVRHGVPAIAVSMGFRLEEAKTGFPSSMEYIPAGVEHTLAVVKKLNDKKLVGQPLLPKGTGLSINYPPYPTAEIKGVKYIENERYPDYNYTFKLVDEKTVVQELNFKPFLAASDPTVTTDTTELMRKYITYTVFNAHWNAPEAVASYKAILN</sequence>
<evidence type="ECO:0000313" key="8">
    <source>
        <dbReference type="EMBL" id="PSU51075.1"/>
    </source>
</evidence>
<dbReference type="InterPro" id="IPR036523">
    <property type="entry name" value="SurE-like_sf"/>
</dbReference>
<dbReference type="EC" id="3.1.3.5" evidence="3"/>
<comment type="caution">
    <text evidence="8">The sequence shown here is derived from an EMBL/GenBank/DDBJ whole genome shotgun (WGS) entry which is preliminary data.</text>
</comment>
<dbReference type="RefSeq" id="WP_107241463.1">
    <property type="nucleotide sequence ID" value="NZ_PYMJ01000002.1"/>
</dbReference>
<dbReference type="NCBIfam" id="TIGR00087">
    <property type="entry name" value="surE"/>
    <property type="match status" value="1"/>
</dbReference>
<proteinExistence type="inferred from homology"/>
<evidence type="ECO:0000313" key="9">
    <source>
        <dbReference type="Proteomes" id="UP000240987"/>
    </source>
</evidence>
<keyword evidence="9" id="KW-1185">Reference proteome</keyword>
<feature type="domain" description="Survival protein SurE-like phosphatase/nucleotidase" evidence="7">
    <location>
        <begin position="36"/>
        <end position="229"/>
    </location>
</feature>
<evidence type="ECO:0000256" key="5">
    <source>
        <dbReference type="ARBA" id="ARBA00022801"/>
    </source>
</evidence>
<protein>
    <recommendedName>
        <fullName evidence="3">5'-nucleotidase</fullName>
        <ecNumber evidence="3">3.1.3.5</ecNumber>
    </recommendedName>
</protein>
<dbReference type="Gene3D" id="3.40.1210.10">
    <property type="entry name" value="Survival protein SurE-like phosphatase/nucleotidase"/>
    <property type="match status" value="1"/>
</dbReference>
<evidence type="ECO:0000259" key="7">
    <source>
        <dbReference type="Pfam" id="PF01975"/>
    </source>
</evidence>
<dbReference type="GO" id="GO:0008253">
    <property type="term" value="F:5'-nucleotidase activity"/>
    <property type="evidence" value="ECO:0007669"/>
    <property type="project" value="UniProtKB-EC"/>
</dbReference>
<keyword evidence="5" id="KW-0378">Hydrolase</keyword>
<evidence type="ECO:0000256" key="6">
    <source>
        <dbReference type="SAM" id="SignalP"/>
    </source>
</evidence>
<dbReference type="OrthoDB" id="9780815at2"/>
<dbReference type="GO" id="GO:0046872">
    <property type="term" value="F:metal ion binding"/>
    <property type="evidence" value="ECO:0007669"/>
    <property type="project" value="UniProtKB-KW"/>
</dbReference>
<evidence type="ECO:0000256" key="2">
    <source>
        <dbReference type="ARBA" id="ARBA00011062"/>
    </source>
</evidence>
<dbReference type="EMBL" id="PYMJ01000002">
    <property type="protein sequence ID" value="PSU51075.1"/>
    <property type="molecule type" value="Genomic_DNA"/>
</dbReference>
<feature type="chain" id="PRO_5015734467" description="5'-nucleotidase" evidence="6">
    <location>
        <begin position="26"/>
        <end position="300"/>
    </location>
</feature>
<gene>
    <name evidence="8" type="primary">surE</name>
    <name evidence="8" type="ORF">C9J12_03695</name>
</gene>
<evidence type="ECO:0000256" key="1">
    <source>
        <dbReference type="ARBA" id="ARBA00000815"/>
    </source>
</evidence>
<dbReference type="AlphaFoldDB" id="A0A2T3JPU8"/>
<comment type="catalytic activity">
    <reaction evidence="1">
        <text>a ribonucleoside 5'-phosphate + H2O = a ribonucleoside + phosphate</text>
        <dbReference type="Rhea" id="RHEA:12484"/>
        <dbReference type="ChEBI" id="CHEBI:15377"/>
        <dbReference type="ChEBI" id="CHEBI:18254"/>
        <dbReference type="ChEBI" id="CHEBI:43474"/>
        <dbReference type="ChEBI" id="CHEBI:58043"/>
        <dbReference type="EC" id="3.1.3.5"/>
    </reaction>
</comment>
<evidence type="ECO:0000256" key="4">
    <source>
        <dbReference type="ARBA" id="ARBA00022723"/>
    </source>
</evidence>
<dbReference type="Proteomes" id="UP000240987">
    <property type="component" value="Unassembled WGS sequence"/>
</dbReference>
<dbReference type="InterPro" id="IPR030048">
    <property type="entry name" value="SurE"/>
</dbReference>
<dbReference type="PANTHER" id="PTHR30457">
    <property type="entry name" value="5'-NUCLEOTIDASE SURE"/>
    <property type="match status" value="1"/>
</dbReference>
<feature type="signal peptide" evidence="6">
    <location>
        <begin position="1"/>
        <end position="25"/>
    </location>
</feature>
<comment type="similarity">
    <text evidence="2">Belongs to the SurE nucleotidase family.</text>
</comment>
<accession>A0A2T3JPU8</accession>
<dbReference type="Pfam" id="PF01975">
    <property type="entry name" value="SurE"/>
    <property type="match status" value="1"/>
</dbReference>
<dbReference type="SUPFAM" id="SSF64167">
    <property type="entry name" value="SurE-like"/>
    <property type="match status" value="1"/>
</dbReference>
<evidence type="ECO:0000256" key="3">
    <source>
        <dbReference type="ARBA" id="ARBA00012643"/>
    </source>
</evidence>
<organism evidence="8 9">
    <name type="scientific">Photobacterium frigidiphilum</name>
    <dbReference type="NCBI Taxonomy" id="264736"/>
    <lineage>
        <taxon>Bacteria</taxon>
        <taxon>Pseudomonadati</taxon>
        <taxon>Pseudomonadota</taxon>
        <taxon>Gammaproteobacteria</taxon>
        <taxon>Vibrionales</taxon>
        <taxon>Vibrionaceae</taxon>
        <taxon>Photobacterium</taxon>
    </lineage>
</organism>
<keyword evidence="6" id="KW-0732">Signal</keyword>
<keyword evidence="4" id="KW-0479">Metal-binding</keyword>
<dbReference type="PANTHER" id="PTHR30457:SF0">
    <property type="entry name" value="PHOSPHATASE, PUTATIVE (AFU_ORTHOLOGUE AFUA_4G01070)-RELATED"/>
    <property type="match status" value="1"/>
</dbReference>
<reference evidence="8 9" key="1">
    <citation type="submission" date="2018-01" db="EMBL/GenBank/DDBJ databases">
        <title>Whole genome sequencing of Histamine producing bacteria.</title>
        <authorList>
            <person name="Butler K."/>
        </authorList>
    </citation>
    <scope>NUCLEOTIDE SEQUENCE [LARGE SCALE GENOMIC DNA]</scope>
    <source>
        <strain evidence="8 9">JCM 12947</strain>
    </source>
</reference>
<dbReference type="InterPro" id="IPR002828">
    <property type="entry name" value="SurE-like_Pase/nucleotidase"/>
</dbReference>